<dbReference type="PROSITE" id="PS00061">
    <property type="entry name" value="ADH_SHORT"/>
    <property type="match status" value="1"/>
</dbReference>
<comment type="similarity">
    <text evidence="1">Belongs to the short-chain dehydrogenases/reductases (SDR) family.</text>
</comment>
<gene>
    <name evidence="3" type="ORF">QGN29_11265</name>
</gene>
<dbReference type="Proteomes" id="UP001268683">
    <property type="component" value="Chromosome"/>
</dbReference>
<dbReference type="InterPro" id="IPR020904">
    <property type="entry name" value="Sc_DH/Rdtase_CS"/>
</dbReference>
<dbReference type="KEGG" id="tmk:QGN29_11265"/>
<dbReference type="PANTHER" id="PTHR44196:SF4">
    <property type="entry name" value="SHORT CHAIN DEHYDROGENASE"/>
    <property type="match status" value="1"/>
</dbReference>
<keyword evidence="4" id="KW-1185">Reference proteome</keyword>
<dbReference type="GO" id="GO:0016491">
    <property type="term" value="F:oxidoreductase activity"/>
    <property type="evidence" value="ECO:0007669"/>
    <property type="project" value="UniProtKB-KW"/>
</dbReference>
<dbReference type="PANTHER" id="PTHR44196">
    <property type="entry name" value="DEHYDROGENASE/REDUCTASE SDR FAMILY MEMBER 7B"/>
    <property type="match status" value="1"/>
</dbReference>
<name>A0AA52EED7_9PROT</name>
<sequence>MSEHSLKGKLALITGASRGIGRAVAELYAKEGAHVIAVARARSQGALEELDDTIQAIGGSCTIAPLDLQDGDALDRLGALIYERWGKLDILVGNAGILGAITPITHMDVKEWGDILNINLTANWRLLRSMDPLLKQSDAGRAIFVSSGAAHKHKPYWGGYAVSKAALEELVLTYAAETKASKIKANLIDPGPIRTMMRAKAVPGEDPSSLPTTAEIAPLFLELASDTLEKTGELIKYYEWANIQR</sequence>
<organism evidence="3 4">
    <name type="scientific">Temperatibacter marinus</name>
    <dbReference type="NCBI Taxonomy" id="1456591"/>
    <lineage>
        <taxon>Bacteria</taxon>
        <taxon>Pseudomonadati</taxon>
        <taxon>Pseudomonadota</taxon>
        <taxon>Alphaproteobacteria</taxon>
        <taxon>Kordiimonadales</taxon>
        <taxon>Temperatibacteraceae</taxon>
        <taxon>Temperatibacter</taxon>
    </lineage>
</organism>
<keyword evidence="2" id="KW-0560">Oxidoreductase</keyword>
<dbReference type="InterPro" id="IPR036291">
    <property type="entry name" value="NAD(P)-bd_dom_sf"/>
</dbReference>
<dbReference type="SUPFAM" id="SSF51735">
    <property type="entry name" value="NAD(P)-binding Rossmann-fold domains"/>
    <property type="match status" value="1"/>
</dbReference>
<evidence type="ECO:0000313" key="4">
    <source>
        <dbReference type="Proteomes" id="UP001268683"/>
    </source>
</evidence>
<accession>A0AA52EED7</accession>
<evidence type="ECO:0000256" key="1">
    <source>
        <dbReference type="ARBA" id="ARBA00006484"/>
    </source>
</evidence>
<dbReference type="Gene3D" id="3.40.50.720">
    <property type="entry name" value="NAD(P)-binding Rossmann-like Domain"/>
    <property type="match status" value="1"/>
</dbReference>
<dbReference type="AlphaFoldDB" id="A0AA52EED7"/>
<dbReference type="InterPro" id="IPR002347">
    <property type="entry name" value="SDR_fam"/>
</dbReference>
<proteinExistence type="inferred from homology"/>
<evidence type="ECO:0000256" key="2">
    <source>
        <dbReference type="ARBA" id="ARBA00023002"/>
    </source>
</evidence>
<protein>
    <submittedName>
        <fullName evidence="3">SDR family NAD(P)-dependent oxidoreductase</fullName>
    </submittedName>
</protein>
<dbReference type="Pfam" id="PF00106">
    <property type="entry name" value="adh_short"/>
    <property type="match status" value="1"/>
</dbReference>
<evidence type="ECO:0000313" key="3">
    <source>
        <dbReference type="EMBL" id="WND02128.1"/>
    </source>
</evidence>
<dbReference type="GO" id="GO:0016020">
    <property type="term" value="C:membrane"/>
    <property type="evidence" value="ECO:0007669"/>
    <property type="project" value="TreeGrafter"/>
</dbReference>
<dbReference type="EMBL" id="CP123872">
    <property type="protein sequence ID" value="WND02128.1"/>
    <property type="molecule type" value="Genomic_DNA"/>
</dbReference>
<reference evidence="3" key="1">
    <citation type="submission" date="2023-04" db="EMBL/GenBank/DDBJ databases">
        <title>Complete genome sequence of Temperatibacter marinus.</title>
        <authorList>
            <person name="Rong J.-C."/>
            <person name="Yi M.-L."/>
            <person name="Zhao Q."/>
        </authorList>
    </citation>
    <scope>NUCLEOTIDE SEQUENCE</scope>
    <source>
        <strain evidence="3">NBRC 110045</strain>
    </source>
</reference>
<dbReference type="PRINTS" id="PR00081">
    <property type="entry name" value="GDHRDH"/>
</dbReference>
<dbReference type="CDD" id="cd05233">
    <property type="entry name" value="SDR_c"/>
    <property type="match status" value="1"/>
</dbReference>
<dbReference type="RefSeq" id="WP_310797963.1">
    <property type="nucleotide sequence ID" value="NZ_CP123872.1"/>
</dbReference>